<dbReference type="Proteomes" id="UP000094580">
    <property type="component" value="Unassembled WGS sequence"/>
</dbReference>
<dbReference type="InterPro" id="IPR021324">
    <property type="entry name" value="DUF2929"/>
</dbReference>
<keyword evidence="1" id="KW-1133">Transmembrane helix</keyword>
<keyword evidence="3" id="KW-1185">Reference proteome</keyword>
<organism evidence="2 3">
    <name type="scientific">Gottfriedia luciferensis</name>
    <dbReference type="NCBI Taxonomy" id="178774"/>
    <lineage>
        <taxon>Bacteria</taxon>
        <taxon>Bacillati</taxon>
        <taxon>Bacillota</taxon>
        <taxon>Bacilli</taxon>
        <taxon>Bacillales</taxon>
        <taxon>Bacillaceae</taxon>
        <taxon>Gottfriedia</taxon>
    </lineage>
</organism>
<reference evidence="2 3" key="1">
    <citation type="submission" date="2016-07" db="EMBL/GenBank/DDBJ databases">
        <authorList>
            <person name="Townsley L."/>
            <person name="Shank E.A."/>
        </authorList>
    </citation>
    <scope>NUCLEOTIDE SEQUENCE [LARGE SCALE GENOMIC DNA]</scope>
    <source>
        <strain evidence="2 3">CH01</strain>
    </source>
</reference>
<evidence type="ECO:0000313" key="2">
    <source>
        <dbReference type="EMBL" id="ODG92774.1"/>
    </source>
</evidence>
<proteinExistence type="predicted"/>
<protein>
    <submittedName>
        <fullName evidence="2">DUF2929 domain-containing protein</fullName>
    </submittedName>
</protein>
<name>A0ABX2ZWH1_9BACI</name>
<keyword evidence="1" id="KW-0472">Membrane</keyword>
<sequence>MRFIMTLFWSFVLCQMGAYVLSSMTGGEYNFTTASVMAVVLSLAISVLSEAIIPNEPVAKHH</sequence>
<dbReference type="Pfam" id="PF11151">
    <property type="entry name" value="DUF2929"/>
    <property type="match status" value="1"/>
</dbReference>
<accession>A0ABX2ZWH1</accession>
<comment type="caution">
    <text evidence="2">The sequence shown here is derived from an EMBL/GenBank/DDBJ whole genome shotgun (WGS) entry which is preliminary data.</text>
</comment>
<keyword evidence="1" id="KW-0812">Transmembrane</keyword>
<evidence type="ECO:0000313" key="3">
    <source>
        <dbReference type="Proteomes" id="UP000094580"/>
    </source>
</evidence>
<dbReference type="EMBL" id="MDKC01000005">
    <property type="protein sequence ID" value="ODG92774.1"/>
    <property type="molecule type" value="Genomic_DNA"/>
</dbReference>
<gene>
    <name evidence="2" type="ORF">BED47_17800</name>
</gene>
<dbReference type="RefSeq" id="WP_069032973.1">
    <property type="nucleotide sequence ID" value="NZ_MDKC01000005.1"/>
</dbReference>
<evidence type="ECO:0000256" key="1">
    <source>
        <dbReference type="SAM" id="Phobius"/>
    </source>
</evidence>
<feature type="transmembrane region" description="Helical" evidence="1">
    <location>
        <begin position="32"/>
        <end position="53"/>
    </location>
</feature>